<evidence type="ECO:0000256" key="2">
    <source>
        <dbReference type="ARBA" id="ARBA00008312"/>
    </source>
</evidence>
<keyword evidence="4" id="KW-0285">Flavoprotein</keyword>
<gene>
    <name evidence="12" type="ORF">CWE09_12655</name>
</gene>
<comment type="cofactor">
    <cofactor evidence="1">
        <name>FAD</name>
        <dbReference type="ChEBI" id="CHEBI:57692"/>
    </cofactor>
</comment>
<dbReference type="GO" id="GO:0042167">
    <property type="term" value="P:heme catabolic process"/>
    <property type="evidence" value="ECO:0007669"/>
    <property type="project" value="TreeGrafter"/>
</dbReference>
<dbReference type="CDD" id="cd06195">
    <property type="entry name" value="FNR1"/>
    <property type="match status" value="1"/>
</dbReference>
<protein>
    <recommendedName>
        <fullName evidence="3">ferredoxin--NADP(+) reductase</fullName>
        <ecNumber evidence="3">1.18.1.2</ecNumber>
    </recommendedName>
</protein>
<comment type="cofactor">
    <cofactor evidence="9">
        <name>[2Fe-2S] cluster</name>
        <dbReference type="ChEBI" id="CHEBI:190135"/>
    </cofactor>
</comment>
<reference evidence="12 13" key="1">
    <citation type="journal article" date="2011" name="Front. Microbiol.">
        <title>Genomic signatures of strain selection and enhancement in Bacillus atrophaeus var. globigii, a historical biowarfare simulant.</title>
        <authorList>
            <person name="Gibbons H.S."/>
            <person name="Broomall S.M."/>
            <person name="McNew L.A."/>
            <person name="Daligault H."/>
            <person name="Chapman C."/>
            <person name="Bruce D."/>
            <person name="Karavis M."/>
            <person name="Krepps M."/>
            <person name="McGregor P.A."/>
            <person name="Hong C."/>
            <person name="Park K.H."/>
            <person name="Akmal A."/>
            <person name="Feldman A."/>
            <person name="Lin J.S."/>
            <person name="Chang W.E."/>
            <person name="Higgs B.W."/>
            <person name="Demirev P."/>
            <person name="Lindquist J."/>
            <person name="Liem A."/>
            <person name="Fochler E."/>
            <person name="Read T.D."/>
            <person name="Tapia R."/>
            <person name="Johnson S."/>
            <person name="Bishop-Lilly K.A."/>
            <person name="Detter C."/>
            <person name="Han C."/>
            <person name="Sozhamannan S."/>
            <person name="Rosenzweig C.N."/>
            <person name="Skowronski E.W."/>
        </authorList>
    </citation>
    <scope>NUCLEOTIDE SEQUENCE [LARGE SCALE GENOMIC DNA]</scope>
    <source>
        <strain evidence="12 13">MLST1</strain>
    </source>
</reference>
<dbReference type="InterPro" id="IPR033892">
    <property type="entry name" value="FNR_bac"/>
</dbReference>
<keyword evidence="5" id="KW-0547">Nucleotide-binding</keyword>
<evidence type="ECO:0000256" key="4">
    <source>
        <dbReference type="ARBA" id="ARBA00022630"/>
    </source>
</evidence>
<dbReference type="AlphaFoldDB" id="A0A432W3T5"/>
<dbReference type="InterPro" id="IPR008333">
    <property type="entry name" value="Cbr1-like_FAD-bd_dom"/>
</dbReference>
<dbReference type="RefSeq" id="WP_126804412.1">
    <property type="nucleotide sequence ID" value="NZ_PIPL01000003.1"/>
</dbReference>
<dbReference type="EC" id="1.18.1.2" evidence="3"/>
<dbReference type="GO" id="GO:0004324">
    <property type="term" value="F:ferredoxin-NADP+ reductase activity"/>
    <property type="evidence" value="ECO:0007669"/>
    <property type="project" value="UniProtKB-EC"/>
</dbReference>
<keyword evidence="8" id="KW-0560">Oxidoreductase</keyword>
<dbReference type="PROSITE" id="PS51384">
    <property type="entry name" value="FAD_FR"/>
    <property type="match status" value="1"/>
</dbReference>
<evidence type="ECO:0000256" key="3">
    <source>
        <dbReference type="ARBA" id="ARBA00013223"/>
    </source>
</evidence>
<dbReference type="InterPro" id="IPR017927">
    <property type="entry name" value="FAD-bd_FR_type"/>
</dbReference>
<dbReference type="EMBL" id="PIPL01000003">
    <property type="protein sequence ID" value="RUO23992.1"/>
    <property type="molecule type" value="Genomic_DNA"/>
</dbReference>
<keyword evidence="7" id="KW-0521">NADP</keyword>
<keyword evidence="13" id="KW-1185">Reference proteome</keyword>
<name>A0A432W3T5_9GAMM</name>
<dbReference type="GO" id="GO:0034599">
    <property type="term" value="P:cellular response to oxidative stress"/>
    <property type="evidence" value="ECO:0007669"/>
    <property type="project" value="TreeGrafter"/>
</dbReference>
<proteinExistence type="inferred from homology"/>
<evidence type="ECO:0000256" key="9">
    <source>
        <dbReference type="ARBA" id="ARBA00034078"/>
    </source>
</evidence>
<dbReference type="InterPro" id="IPR017938">
    <property type="entry name" value="Riboflavin_synthase-like_b-brl"/>
</dbReference>
<organism evidence="12 13">
    <name type="scientific">Aliidiomarina minuta</name>
    <dbReference type="NCBI Taxonomy" id="880057"/>
    <lineage>
        <taxon>Bacteria</taxon>
        <taxon>Pseudomonadati</taxon>
        <taxon>Pseudomonadota</taxon>
        <taxon>Gammaproteobacteria</taxon>
        <taxon>Alteromonadales</taxon>
        <taxon>Idiomarinaceae</taxon>
        <taxon>Aliidiomarina</taxon>
    </lineage>
</organism>
<evidence type="ECO:0000256" key="1">
    <source>
        <dbReference type="ARBA" id="ARBA00001974"/>
    </source>
</evidence>
<evidence type="ECO:0000313" key="13">
    <source>
        <dbReference type="Proteomes" id="UP000288293"/>
    </source>
</evidence>
<comment type="catalytic activity">
    <reaction evidence="10">
        <text>2 reduced [2Fe-2S]-[ferredoxin] + NADP(+) + H(+) = 2 oxidized [2Fe-2S]-[ferredoxin] + NADPH</text>
        <dbReference type="Rhea" id="RHEA:20125"/>
        <dbReference type="Rhea" id="RHEA-COMP:10000"/>
        <dbReference type="Rhea" id="RHEA-COMP:10001"/>
        <dbReference type="ChEBI" id="CHEBI:15378"/>
        <dbReference type="ChEBI" id="CHEBI:33737"/>
        <dbReference type="ChEBI" id="CHEBI:33738"/>
        <dbReference type="ChEBI" id="CHEBI:57783"/>
        <dbReference type="ChEBI" id="CHEBI:58349"/>
        <dbReference type="EC" id="1.18.1.2"/>
    </reaction>
</comment>
<dbReference type="SUPFAM" id="SSF52343">
    <property type="entry name" value="Ferredoxin reductase-like, C-terminal NADP-linked domain"/>
    <property type="match status" value="1"/>
</dbReference>
<dbReference type="Gene3D" id="3.40.50.80">
    <property type="entry name" value="Nucleotide-binding domain of ferredoxin-NADP reductase (FNR) module"/>
    <property type="match status" value="1"/>
</dbReference>
<sequence>MSQWVTATVVEHKSWHADLFSLRVQAPSFDFTAGQFVRLGLEDAEGQRIQRAYSLVNAPHESTLDFVITRVPDGLLSPKLQQLQAGDNLQLSQTASGFFTIEQVPDGDSLWLLSTGTGVGPFLSMLHTQAPWQRFSQIKLVHAVRTEADLCYREAFLALQEKHGKQFHYQPVVSREPVKGALSGRIPALIDSGELEHACQGTLNLNAQVMICGNPEMIKDARHSLSAKGLEKNLKRKPGNVTVEQYWK</sequence>
<dbReference type="GO" id="GO:0000166">
    <property type="term" value="F:nucleotide binding"/>
    <property type="evidence" value="ECO:0007669"/>
    <property type="project" value="UniProtKB-KW"/>
</dbReference>
<evidence type="ECO:0000256" key="5">
    <source>
        <dbReference type="ARBA" id="ARBA00022741"/>
    </source>
</evidence>
<dbReference type="InterPro" id="IPR051930">
    <property type="entry name" value="FNR_type-1"/>
</dbReference>
<dbReference type="InterPro" id="IPR001433">
    <property type="entry name" value="OxRdtase_FAD/NAD-bd"/>
</dbReference>
<dbReference type="Gene3D" id="2.40.30.10">
    <property type="entry name" value="Translation factors"/>
    <property type="match status" value="1"/>
</dbReference>
<evidence type="ECO:0000256" key="8">
    <source>
        <dbReference type="ARBA" id="ARBA00023002"/>
    </source>
</evidence>
<comment type="similarity">
    <text evidence="2">Belongs to the ferredoxin--NADP reductase type 1 family.</text>
</comment>
<accession>A0A432W3T5</accession>
<dbReference type="SUPFAM" id="SSF63380">
    <property type="entry name" value="Riboflavin synthase domain-like"/>
    <property type="match status" value="1"/>
</dbReference>
<dbReference type="PANTHER" id="PTHR47878">
    <property type="entry name" value="OXIDOREDUCTASE FAD/NAD(P)-BINDING DOMAIN PROTEIN"/>
    <property type="match status" value="1"/>
</dbReference>
<dbReference type="OrthoDB" id="9784483at2"/>
<evidence type="ECO:0000313" key="12">
    <source>
        <dbReference type="EMBL" id="RUO23992.1"/>
    </source>
</evidence>
<evidence type="ECO:0000259" key="11">
    <source>
        <dbReference type="PROSITE" id="PS51384"/>
    </source>
</evidence>
<comment type="caution">
    <text evidence="12">The sequence shown here is derived from an EMBL/GenBank/DDBJ whole genome shotgun (WGS) entry which is preliminary data.</text>
</comment>
<feature type="domain" description="FAD-binding FR-type" evidence="11">
    <location>
        <begin position="2"/>
        <end position="102"/>
    </location>
</feature>
<dbReference type="Pfam" id="PF00175">
    <property type="entry name" value="NAD_binding_1"/>
    <property type="match status" value="1"/>
</dbReference>
<evidence type="ECO:0000256" key="6">
    <source>
        <dbReference type="ARBA" id="ARBA00022827"/>
    </source>
</evidence>
<dbReference type="InterPro" id="IPR039261">
    <property type="entry name" value="FNR_nucleotide-bd"/>
</dbReference>
<evidence type="ECO:0000256" key="7">
    <source>
        <dbReference type="ARBA" id="ARBA00022857"/>
    </source>
</evidence>
<dbReference type="Proteomes" id="UP000288293">
    <property type="component" value="Unassembled WGS sequence"/>
</dbReference>
<dbReference type="PANTHER" id="PTHR47878:SF1">
    <property type="entry name" value="FLAVODOXIN_FERREDOXIN--NADP REDUCTASE"/>
    <property type="match status" value="1"/>
</dbReference>
<evidence type="ECO:0000256" key="10">
    <source>
        <dbReference type="ARBA" id="ARBA00047776"/>
    </source>
</evidence>
<dbReference type="Pfam" id="PF00970">
    <property type="entry name" value="FAD_binding_6"/>
    <property type="match status" value="1"/>
</dbReference>
<keyword evidence="6" id="KW-0274">FAD</keyword>